<evidence type="ECO:0000256" key="1">
    <source>
        <dbReference type="SAM" id="MobiDB-lite"/>
    </source>
</evidence>
<reference evidence="2 3" key="1">
    <citation type="submission" date="2025-04" db="UniProtKB">
        <authorList>
            <consortium name="RefSeq"/>
        </authorList>
    </citation>
    <scope>IDENTIFICATION</scope>
    <source>
        <tissue evidence="2 3">Muscle</tissue>
    </source>
</reference>
<dbReference type="AlphaFoldDB" id="A0A9Q9ZRG9"/>
<feature type="region of interest" description="Disordered" evidence="1">
    <location>
        <begin position="18"/>
        <end position="117"/>
    </location>
</feature>
<feature type="compositionally biased region" description="Basic and acidic residues" evidence="1">
    <location>
        <begin position="106"/>
        <end position="117"/>
    </location>
</feature>
<sequence length="117" mass="13987">MAQLEKKNDMLRVERLAEEKAKRKVATKRQEDLELRKKQEEAARQKKLQQVEEEEQRHQEMLAKRRAEEERRRPANWPRPPRSGTEEGTRAGRKEEGAGKENASWSEKDRLQLRKKD</sequence>
<evidence type="ECO:0000313" key="2">
    <source>
        <dbReference type="RefSeq" id="XP_042571118.1"/>
    </source>
</evidence>
<gene>
    <name evidence="2 3" type="primary">LOC122135565</name>
</gene>
<dbReference type="KEGG" id="ccar:122135565"/>
<evidence type="ECO:0000313" key="3">
    <source>
        <dbReference type="RefSeq" id="XP_042571119.1"/>
    </source>
</evidence>
<dbReference type="Proteomes" id="UP001155660">
    <property type="component" value="Chromosome A25"/>
</dbReference>
<accession>A0A9Q9ZRG9</accession>
<feature type="compositionally biased region" description="Basic and acidic residues" evidence="1">
    <location>
        <begin position="55"/>
        <end position="73"/>
    </location>
</feature>
<proteinExistence type="predicted"/>
<name>A0A9Q9ZRG9_CYPCA</name>
<organism evidence="2">
    <name type="scientific">Cyprinus carpio</name>
    <name type="common">Common carp</name>
    <dbReference type="NCBI Taxonomy" id="7962"/>
    <lineage>
        <taxon>Eukaryota</taxon>
        <taxon>Metazoa</taxon>
        <taxon>Chordata</taxon>
        <taxon>Craniata</taxon>
        <taxon>Vertebrata</taxon>
        <taxon>Euteleostomi</taxon>
        <taxon>Actinopterygii</taxon>
        <taxon>Neopterygii</taxon>
        <taxon>Teleostei</taxon>
        <taxon>Ostariophysi</taxon>
        <taxon>Cypriniformes</taxon>
        <taxon>Cyprinidae</taxon>
        <taxon>Cyprininae</taxon>
        <taxon>Cyprinus</taxon>
    </lineage>
</organism>
<protein>
    <submittedName>
        <fullName evidence="2 3">Inner centromere protein A-like</fullName>
    </submittedName>
</protein>
<dbReference type="RefSeq" id="XP_042571119.1">
    <property type="nucleotide sequence ID" value="XM_042715185.1"/>
</dbReference>
<dbReference type="GeneID" id="122135565"/>
<dbReference type="RefSeq" id="XP_042571118.1">
    <property type="nucleotide sequence ID" value="XM_042715184.1"/>
</dbReference>
<feature type="compositionally biased region" description="Basic and acidic residues" evidence="1">
    <location>
        <begin position="84"/>
        <end position="99"/>
    </location>
</feature>
<feature type="compositionally biased region" description="Basic and acidic residues" evidence="1">
    <location>
        <begin position="28"/>
        <end position="44"/>
    </location>
</feature>